<dbReference type="CDD" id="cd00761">
    <property type="entry name" value="Glyco_tranf_GTA_type"/>
    <property type="match status" value="1"/>
</dbReference>
<evidence type="ECO:0000259" key="2">
    <source>
        <dbReference type="Pfam" id="PF00535"/>
    </source>
</evidence>
<dbReference type="EMBL" id="MGIV01000019">
    <property type="protein sequence ID" value="OGM93856.1"/>
    <property type="molecule type" value="Genomic_DNA"/>
</dbReference>
<feature type="transmembrane region" description="Helical" evidence="1">
    <location>
        <begin position="285"/>
        <end position="306"/>
    </location>
</feature>
<evidence type="ECO:0000313" key="3">
    <source>
        <dbReference type="EMBL" id="OGM93856.1"/>
    </source>
</evidence>
<sequence length="310" mass="35548">MNKPTLTIGIPTYNHGHFLKECLACVTGQFAGQGIFDRVEIVVSDNGSIDNTADVVREYQKRFSNIRYSRNERNLEFDRNVDAVLSMARGQFCWTLSSNEYLKPGSIAFVLSAIEQNRDAAFLCISNRREDIGKSELRRFANGSQWLKDMGLFGGQISQCVFNMEYLPSERAKYYDNFWIHLSLFWEAAIRHPVVLLPCLFALPDVVPVCKWAWDRGGGQNLMTYVYLKKNVEGLLRLGYTYEVVDPIVSGLAKGLPRMVASARLCGLPIEWNRFFLLVREFYRYPLYLLASLVIFVVPVMALRMVKKYS</sequence>
<dbReference type="InterPro" id="IPR001173">
    <property type="entry name" value="Glyco_trans_2-like"/>
</dbReference>
<keyword evidence="1" id="KW-0812">Transmembrane</keyword>
<dbReference type="PANTHER" id="PTHR43685">
    <property type="entry name" value="GLYCOSYLTRANSFERASE"/>
    <property type="match status" value="1"/>
</dbReference>
<dbReference type="AlphaFoldDB" id="A0A1F8DZB5"/>
<dbReference type="Proteomes" id="UP000179057">
    <property type="component" value="Unassembled WGS sequence"/>
</dbReference>
<comment type="caution">
    <text evidence="3">The sequence shown here is derived from an EMBL/GenBank/DDBJ whole genome shotgun (WGS) entry which is preliminary data.</text>
</comment>
<keyword evidence="1" id="KW-1133">Transmembrane helix</keyword>
<proteinExistence type="predicted"/>
<keyword evidence="1" id="KW-0472">Membrane</keyword>
<dbReference type="Pfam" id="PF00535">
    <property type="entry name" value="Glycos_transf_2"/>
    <property type="match status" value="1"/>
</dbReference>
<feature type="domain" description="Glycosyltransferase 2-like" evidence="2">
    <location>
        <begin position="7"/>
        <end position="138"/>
    </location>
</feature>
<accession>A0A1F8DZB5</accession>
<evidence type="ECO:0000256" key="1">
    <source>
        <dbReference type="SAM" id="Phobius"/>
    </source>
</evidence>
<dbReference type="SUPFAM" id="SSF53448">
    <property type="entry name" value="Nucleotide-diphospho-sugar transferases"/>
    <property type="match status" value="1"/>
</dbReference>
<protein>
    <recommendedName>
        <fullName evidence="2">Glycosyltransferase 2-like domain-containing protein</fullName>
    </recommendedName>
</protein>
<dbReference type="Gene3D" id="3.90.550.10">
    <property type="entry name" value="Spore Coat Polysaccharide Biosynthesis Protein SpsA, Chain A"/>
    <property type="match status" value="1"/>
</dbReference>
<gene>
    <name evidence="3" type="ORF">A2610_00355</name>
</gene>
<dbReference type="InterPro" id="IPR029044">
    <property type="entry name" value="Nucleotide-diphossugar_trans"/>
</dbReference>
<evidence type="ECO:0000313" key="4">
    <source>
        <dbReference type="Proteomes" id="UP000179057"/>
    </source>
</evidence>
<dbReference type="InterPro" id="IPR050834">
    <property type="entry name" value="Glycosyltransf_2"/>
</dbReference>
<organism evidence="3 4">
    <name type="scientific">Candidatus Wolfebacteria bacterium RIFOXYD1_FULL_48_65</name>
    <dbReference type="NCBI Taxonomy" id="1802561"/>
    <lineage>
        <taxon>Bacteria</taxon>
        <taxon>Candidatus Wolfeibacteriota</taxon>
    </lineage>
</organism>
<reference evidence="3 4" key="1">
    <citation type="journal article" date="2016" name="Nat. Commun.">
        <title>Thousands of microbial genomes shed light on interconnected biogeochemical processes in an aquifer system.</title>
        <authorList>
            <person name="Anantharaman K."/>
            <person name="Brown C.T."/>
            <person name="Hug L.A."/>
            <person name="Sharon I."/>
            <person name="Castelle C.J."/>
            <person name="Probst A.J."/>
            <person name="Thomas B.C."/>
            <person name="Singh A."/>
            <person name="Wilkins M.J."/>
            <person name="Karaoz U."/>
            <person name="Brodie E.L."/>
            <person name="Williams K.H."/>
            <person name="Hubbard S.S."/>
            <person name="Banfield J.F."/>
        </authorList>
    </citation>
    <scope>NUCLEOTIDE SEQUENCE [LARGE SCALE GENOMIC DNA]</scope>
</reference>
<name>A0A1F8DZB5_9BACT</name>
<dbReference type="PANTHER" id="PTHR43685:SF11">
    <property type="entry name" value="GLYCOSYLTRANSFERASE TAGX-RELATED"/>
    <property type="match status" value="1"/>
</dbReference>